<protein>
    <recommendedName>
        <fullName evidence="3">Protein kinase domain-containing protein</fullName>
    </recommendedName>
</protein>
<feature type="region of interest" description="Disordered" evidence="2">
    <location>
        <begin position="677"/>
        <end position="701"/>
    </location>
</feature>
<dbReference type="PROSITE" id="PS50011">
    <property type="entry name" value="PROTEIN_KINASE_DOM"/>
    <property type="match status" value="1"/>
</dbReference>
<dbReference type="GO" id="GO:0004672">
    <property type="term" value="F:protein kinase activity"/>
    <property type="evidence" value="ECO:0007669"/>
    <property type="project" value="InterPro"/>
</dbReference>
<feature type="compositionally biased region" description="Low complexity" evidence="2">
    <location>
        <begin position="795"/>
        <end position="805"/>
    </location>
</feature>
<dbReference type="Gene3D" id="1.25.10.10">
    <property type="entry name" value="Leucine-rich Repeat Variant"/>
    <property type="match status" value="1"/>
</dbReference>
<comment type="similarity">
    <text evidence="1">Belongs to the protein kinase superfamily.</text>
</comment>
<comment type="caution">
    <text evidence="4">The sequence shown here is derived from an EMBL/GenBank/DDBJ whole genome shotgun (WGS) entry which is preliminary data.</text>
</comment>
<dbReference type="InterPro" id="IPR000719">
    <property type="entry name" value="Prot_kinase_dom"/>
</dbReference>
<dbReference type="PANTHER" id="PTHR12984">
    <property type="entry name" value="SCY1-RELATED S/T PROTEIN KINASE-LIKE"/>
    <property type="match status" value="1"/>
</dbReference>
<dbReference type="CDD" id="cd14011">
    <property type="entry name" value="PK_SCY1_like"/>
    <property type="match status" value="1"/>
</dbReference>
<dbReference type="InterPro" id="IPR011009">
    <property type="entry name" value="Kinase-like_dom_sf"/>
</dbReference>
<dbReference type="Pfam" id="PF00069">
    <property type="entry name" value="Pkinase"/>
    <property type="match status" value="1"/>
</dbReference>
<dbReference type="GO" id="GO:0005524">
    <property type="term" value="F:ATP binding"/>
    <property type="evidence" value="ECO:0007669"/>
    <property type="project" value="InterPro"/>
</dbReference>
<feature type="region of interest" description="Disordered" evidence="2">
    <location>
        <begin position="785"/>
        <end position="815"/>
    </location>
</feature>
<feature type="compositionally biased region" description="Basic and acidic residues" evidence="2">
    <location>
        <begin position="806"/>
        <end position="815"/>
    </location>
</feature>
<dbReference type="SUPFAM" id="SSF48371">
    <property type="entry name" value="ARM repeat"/>
    <property type="match status" value="1"/>
</dbReference>
<dbReference type="Gene3D" id="1.10.510.10">
    <property type="entry name" value="Transferase(Phosphotransferase) domain 1"/>
    <property type="match status" value="1"/>
</dbReference>
<keyword evidence="5" id="KW-1185">Reference proteome</keyword>
<organism evidence="4 5">
    <name type="scientific">Artemia franciscana</name>
    <name type="common">Brine shrimp</name>
    <name type="synonym">Artemia sanfranciscana</name>
    <dbReference type="NCBI Taxonomy" id="6661"/>
    <lineage>
        <taxon>Eukaryota</taxon>
        <taxon>Metazoa</taxon>
        <taxon>Ecdysozoa</taxon>
        <taxon>Arthropoda</taxon>
        <taxon>Crustacea</taxon>
        <taxon>Branchiopoda</taxon>
        <taxon>Anostraca</taxon>
        <taxon>Artemiidae</taxon>
        <taxon>Artemia</taxon>
    </lineage>
</organism>
<dbReference type="Proteomes" id="UP001187531">
    <property type="component" value="Unassembled WGS sequence"/>
</dbReference>
<evidence type="ECO:0000256" key="2">
    <source>
        <dbReference type="SAM" id="MobiDB-lite"/>
    </source>
</evidence>
<evidence type="ECO:0000313" key="5">
    <source>
        <dbReference type="Proteomes" id="UP001187531"/>
    </source>
</evidence>
<evidence type="ECO:0000259" key="3">
    <source>
        <dbReference type="PROSITE" id="PS50011"/>
    </source>
</evidence>
<accession>A0AA88HSW5</accession>
<dbReference type="InterPro" id="IPR016024">
    <property type="entry name" value="ARM-type_fold"/>
</dbReference>
<sequence>MDVLSRLRASVQATVSTTVSQISHALPGNPVFREYDIVSQTPICSAGPGLFWKAYAAKKKSTSQDAAVFVLEKKCLDPFSKRDKEFMIELLKKGIIQLTRLRHPGVLTVQHPLEDSRESLAFATEPVMTCLADVIDDQSSVDKIDFSPVEIKYGLYQLCNSLMFLHREAKIVHGNISPNSIVIDAKGTWKLFGFDFCCLNSSPAGQSPLWNAKEPDRDLAVAAQPNLDYLAPEFGRNKGIGSVQETNVSISPSVDLYSLGCLIVSLFNEGKPPVSYDDDFEMFYKRVGMINIATSRILSSIPEGIRDLVYSLLSTHPEQRPELDFITQINYFEDPCVKTLIYLDTLFQRENLHKSQFFRSLPDLLPQFSTRIKLCRIVPCLDIECKGTPAMVPFILPSLISIAKEVSSDEYDKFMLPGLRGLMKMTEPVQVSLLFLKNLESLLDKSSIDSVKCDLTPLVARCLDQPSLAEACLAALPKLSSKLDFPILRSTLLPKIKKLCMDSDNLSLRVQGLLSLAKILDHLDKWTVLDEVLPLLNQLPGKNQSAIIMACVGIYRLAFEQPKLGIPKEYLATKVLPALWPMTVEPGLNLVQLEALIQLIRDMSSKVETAQKLTLKSSMDISLEHKKILDETFKAPNGLVQKPETISKPLRGTTTTTLSAKDPSTIMATAGQTLENPMRSSMEKPARQPTGPTLTLPPAPAPMKLPPYTPKDLTSSLINSNLKNLSLSHKPTSDPAIFSNYSSHTSLLGSQVTNSFVQPRPVFNQGGFEDIPLLGSGVAQPNFMKPNTTGRYMPLSQNSNNLNSLSKKDMDDLLS</sequence>
<name>A0AA88HSW5_ARTSF</name>
<reference evidence="4" key="1">
    <citation type="submission" date="2023-07" db="EMBL/GenBank/DDBJ databases">
        <title>Chromosome-level genome assembly of Artemia franciscana.</title>
        <authorList>
            <person name="Jo E."/>
        </authorList>
    </citation>
    <scope>NUCLEOTIDE SEQUENCE</scope>
    <source>
        <tissue evidence="4">Whole body</tissue>
    </source>
</reference>
<dbReference type="EMBL" id="JAVRJZ010000010">
    <property type="protein sequence ID" value="KAK2717355.1"/>
    <property type="molecule type" value="Genomic_DNA"/>
</dbReference>
<dbReference type="AlphaFoldDB" id="A0AA88HSW5"/>
<evidence type="ECO:0000313" key="4">
    <source>
        <dbReference type="EMBL" id="KAK2717355.1"/>
    </source>
</evidence>
<evidence type="ECO:0000256" key="1">
    <source>
        <dbReference type="ARBA" id="ARBA00038349"/>
    </source>
</evidence>
<dbReference type="EMBL" id="JAVRJZ010000010">
    <property type="protein sequence ID" value="KAK2717356.1"/>
    <property type="molecule type" value="Genomic_DNA"/>
</dbReference>
<feature type="domain" description="Protein kinase" evidence="3">
    <location>
        <begin position="40"/>
        <end position="332"/>
    </location>
</feature>
<dbReference type="InterPro" id="IPR011989">
    <property type="entry name" value="ARM-like"/>
</dbReference>
<dbReference type="SUPFAM" id="SSF56112">
    <property type="entry name" value="Protein kinase-like (PK-like)"/>
    <property type="match status" value="1"/>
</dbReference>
<gene>
    <name evidence="4" type="ORF">QYM36_006218</name>
</gene>
<dbReference type="InterPro" id="IPR051177">
    <property type="entry name" value="CIK-Related_Protein"/>
</dbReference>
<dbReference type="PANTHER" id="PTHR12984:SF6">
    <property type="entry name" value="SCY1-LIKE PROTEIN 2"/>
    <property type="match status" value="1"/>
</dbReference>
<dbReference type="Gene3D" id="3.30.200.20">
    <property type="entry name" value="Phosphorylase Kinase, domain 1"/>
    <property type="match status" value="1"/>
</dbReference>
<proteinExistence type="inferred from homology"/>
<dbReference type="SMART" id="SM00220">
    <property type="entry name" value="S_TKc"/>
    <property type="match status" value="1"/>
</dbReference>